<sequence>MDSLRSQYLPSSPQDGAYHMDNQSVPPVPYARAELETIIRKYAVRFLKVDLTTEDMSPENVRLTSAELGFLLLQIERALRSEITREDPENQAASAAAPEAPHSKGKKKRVPQTKDTVDAMEKQRNQLIDLIADVERGSQSFTQKAPSLR</sequence>
<feature type="compositionally biased region" description="Polar residues" evidence="1">
    <location>
        <begin position="1"/>
        <end position="14"/>
    </location>
</feature>
<evidence type="ECO:0000313" key="2">
    <source>
        <dbReference type="EMBL" id="KAK9822533.1"/>
    </source>
</evidence>
<comment type="caution">
    <text evidence="2">The sequence shown here is derived from an EMBL/GenBank/DDBJ whole genome shotgun (WGS) entry which is preliminary data.</text>
</comment>
<organism evidence="2 3">
    <name type="scientific">Apatococcus lobatus</name>
    <dbReference type="NCBI Taxonomy" id="904363"/>
    <lineage>
        <taxon>Eukaryota</taxon>
        <taxon>Viridiplantae</taxon>
        <taxon>Chlorophyta</taxon>
        <taxon>core chlorophytes</taxon>
        <taxon>Trebouxiophyceae</taxon>
        <taxon>Chlorellales</taxon>
        <taxon>Chlorellaceae</taxon>
        <taxon>Apatococcus</taxon>
    </lineage>
</organism>
<keyword evidence="3" id="KW-1185">Reference proteome</keyword>
<accession>A0AAW1QM66</accession>
<proteinExistence type="predicted"/>
<dbReference type="Proteomes" id="UP001438707">
    <property type="component" value="Unassembled WGS sequence"/>
</dbReference>
<feature type="region of interest" description="Disordered" evidence="1">
    <location>
        <begin position="83"/>
        <end position="122"/>
    </location>
</feature>
<gene>
    <name evidence="2" type="ORF">WJX74_001854</name>
</gene>
<dbReference type="AlphaFoldDB" id="A0AAW1QM66"/>
<reference evidence="2 3" key="1">
    <citation type="journal article" date="2024" name="Nat. Commun.">
        <title>Phylogenomics reveals the evolutionary origins of lichenization in chlorophyte algae.</title>
        <authorList>
            <person name="Puginier C."/>
            <person name="Libourel C."/>
            <person name="Otte J."/>
            <person name="Skaloud P."/>
            <person name="Haon M."/>
            <person name="Grisel S."/>
            <person name="Petersen M."/>
            <person name="Berrin J.G."/>
            <person name="Delaux P.M."/>
            <person name="Dal Grande F."/>
            <person name="Keller J."/>
        </authorList>
    </citation>
    <scope>NUCLEOTIDE SEQUENCE [LARGE SCALE GENOMIC DNA]</scope>
    <source>
        <strain evidence="2 3">SAG 2145</strain>
    </source>
</reference>
<evidence type="ECO:0000313" key="3">
    <source>
        <dbReference type="Proteomes" id="UP001438707"/>
    </source>
</evidence>
<dbReference type="EMBL" id="JALJOS010000031">
    <property type="protein sequence ID" value="KAK9822533.1"/>
    <property type="molecule type" value="Genomic_DNA"/>
</dbReference>
<evidence type="ECO:0000256" key="1">
    <source>
        <dbReference type="SAM" id="MobiDB-lite"/>
    </source>
</evidence>
<protein>
    <submittedName>
        <fullName evidence="2">Uncharacterized protein</fullName>
    </submittedName>
</protein>
<feature type="region of interest" description="Disordered" evidence="1">
    <location>
        <begin position="1"/>
        <end position="22"/>
    </location>
</feature>
<name>A0AAW1QM66_9CHLO</name>
<feature type="compositionally biased region" description="Low complexity" evidence="1">
    <location>
        <begin position="90"/>
        <end position="100"/>
    </location>
</feature>